<evidence type="ECO:0000313" key="2">
    <source>
        <dbReference type="Proteomes" id="UP001153076"/>
    </source>
</evidence>
<dbReference type="SUPFAM" id="SSF56219">
    <property type="entry name" value="DNase I-like"/>
    <property type="match status" value="1"/>
</dbReference>
<gene>
    <name evidence="1" type="ORF">Cgig2_013386</name>
</gene>
<sequence>MVLMIILPQILPKRETPPDWTTWPQTIESLQPGNEAFKRKLIDRGEIPSGERKAHLISDMKVSSEIPITTEATPPRAMSIICLNCRGLGDPEAVSKLRTFLQKHSPSLVSLSKIKHSSLEIEMIKKKFRNFDGVAADARSHSGGVALLWKKGLDVSLISISLNHVDVTAKNIGSPSEWHFTGIYEYPETHNKNKTCDLLKDLSEHSHLPRLIGGDINEIFFNFEKTGGEQTTSNS</sequence>
<dbReference type="Proteomes" id="UP001153076">
    <property type="component" value="Unassembled WGS sequence"/>
</dbReference>
<organism evidence="1 2">
    <name type="scientific">Carnegiea gigantea</name>
    <dbReference type="NCBI Taxonomy" id="171969"/>
    <lineage>
        <taxon>Eukaryota</taxon>
        <taxon>Viridiplantae</taxon>
        <taxon>Streptophyta</taxon>
        <taxon>Embryophyta</taxon>
        <taxon>Tracheophyta</taxon>
        <taxon>Spermatophyta</taxon>
        <taxon>Magnoliopsida</taxon>
        <taxon>eudicotyledons</taxon>
        <taxon>Gunneridae</taxon>
        <taxon>Pentapetalae</taxon>
        <taxon>Caryophyllales</taxon>
        <taxon>Cactineae</taxon>
        <taxon>Cactaceae</taxon>
        <taxon>Cactoideae</taxon>
        <taxon>Echinocereeae</taxon>
        <taxon>Carnegiea</taxon>
    </lineage>
</organism>
<reference evidence="1" key="1">
    <citation type="submission" date="2022-04" db="EMBL/GenBank/DDBJ databases">
        <title>Carnegiea gigantea Genome sequencing and assembly v2.</title>
        <authorList>
            <person name="Copetti D."/>
            <person name="Sanderson M.J."/>
            <person name="Burquez A."/>
            <person name="Wojciechowski M.F."/>
        </authorList>
    </citation>
    <scope>NUCLEOTIDE SEQUENCE</scope>
    <source>
        <strain evidence="1">SGP5-SGP5p</strain>
        <tissue evidence="1">Aerial part</tissue>
    </source>
</reference>
<comment type="caution">
    <text evidence="1">The sequence shown here is derived from an EMBL/GenBank/DDBJ whole genome shotgun (WGS) entry which is preliminary data.</text>
</comment>
<protein>
    <recommendedName>
        <fullName evidence="3">Endonuclease/exonuclease/phosphatase domain-containing protein</fullName>
    </recommendedName>
</protein>
<dbReference type="InterPro" id="IPR036691">
    <property type="entry name" value="Endo/exonu/phosph_ase_sf"/>
</dbReference>
<proteinExistence type="predicted"/>
<dbReference type="PANTHER" id="PTHR35218">
    <property type="entry name" value="RNASE H DOMAIN-CONTAINING PROTEIN"/>
    <property type="match status" value="1"/>
</dbReference>
<name>A0A9Q1K7P8_9CARY</name>
<dbReference type="Gene3D" id="3.60.10.10">
    <property type="entry name" value="Endonuclease/exonuclease/phosphatase"/>
    <property type="match status" value="1"/>
</dbReference>
<dbReference type="OrthoDB" id="1729225at2759"/>
<keyword evidence="2" id="KW-1185">Reference proteome</keyword>
<dbReference type="AlphaFoldDB" id="A0A9Q1K7P8"/>
<dbReference type="PANTHER" id="PTHR35218:SF9">
    <property type="entry name" value="ENDONUCLEASE_EXONUCLEASE_PHOSPHATASE DOMAIN-CONTAINING PROTEIN"/>
    <property type="match status" value="1"/>
</dbReference>
<evidence type="ECO:0000313" key="1">
    <source>
        <dbReference type="EMBL" id="KAJ8438338.1"/>
    </source>
</evidence>
<evidence type="ECO:0008006" key="3">
    <source>
        <dbReference type="Google" id="ProtNLM"/>
    </source>
</evidence>
<dbReference type="EMBL" id="JAKOGI010000258">
    <property type="protein sequence ID" value="KAJ8438338.1"/>
    <property type="molecule type" value="Genomic_DNA"/>
</dbReference>
<accession>A0A9Q1K7P8</accession>